<proteinExistence type="predicted"/>
<name>A0A072U8Z4_MEDTR</name>
<reference evidence="1 3" key="1">
    <citation type="journal article" date="2011" name="Nature">
        <title>The Medicago genome provides insight into the evolution of rhizobial symbioses.</title>
        <authorList>
            <person name="Young N.D."/>
            <person name="Debelle F."/>
            <person name="Oldroyd G.E."/>
            <person name="Geurts R."/>
            <person name="Cannon S.B."/>
            <person name="Udvardi M.K."/>
            <person name="Benedito V.A."/>
            <person name="Mayer K.F."/>
            <person name="Gouzy J."/>
            <person name="Schoof H."/>
            <person name="Van de Peer Y."/>
            <person name="Proost S."/>
            <person name="Cook D.R."/>
            <person name="Meyers B.C."/>
            <person name="Spannagl M."/>
            <person name="Cheung F."/>
            <person name="De Mita S."/>
            <person name="Krishnakumar V."/>
            <person name="Gundlach H."/>
            <person name="Zhou S."/>
            <person name="Mudge J."/>
            <person name="Bharti A.K."/>
            <person name="Murray J.D."/>
            <person name="Naoumkina M.A."/>
            <person name="Rosen B."/>
            <person name="Silverstein K.A."/>
            <person name="Tang H."/>
            <person name="Rombauts S."/>
            <person name="Zhao P.X."/>
            <person name="Zhou P."/>
            <person name="Barbe V."/>
            <person name="Bardou P."/>
            <person name="Bechner M."/>
            <person name="Bellec A."/>
            <person name="Berger A."/>
            <person name="Berges H."/>
            <person name="Bidwell S."/>
            <person name="Bisseling T."/>
            <person name="Choisne N."/>
            <person name="Couloux A."/>
            <person name="Denny R."/>
            <person name="Deshpande S."/>
            <person name="Dai X."/>
            <person name="Doyle J.J."/>
            <person name="Dudez A.M."/>
            <person name="Farmer A.D."/>
            <person name="Fouteau S."/>
            <person name="Franken C."/>
            <person name="Gibelin C."/>
            <person name="Gish J."/>
            <person name="Goldstein S."/>
            <person name="Gonzalez A.J."/>
            <person name="Green P.J."/>
            <person name="Hallab A."/>
            <person name="Hartog M."/>
            <person name="Hua A."/>
            <person name="Humphray S.J."/>
            <person name="Jeong D.H."/>
            <person name="Jing Y."/>
            <person name="Jocker A."/>
            <person name="Kenton S.M."/>
            <person name="Kim D.J."/>
            <person name="Klee K."/>
            <person name="Lai H."/>
            <person name="Lang C."/>
            <person name="Lin S."/>
            <person name="Macmil S.L."/>
            <person name="Magdelenat G."/>
            <person name="Matthews L."/>
            <person name="McCorrison J."/>
            <person name="Monaghan E.L."/>
            <person name="Mun J.H."/>
            <person name="Najar F.Z."/>
            <person name="Nicholson C."/>
            <person name="Noirot C."/>
            <person name="O'Bleness M."/>
            <person name="Paule C.R."/>
            <person name="Poulain J."/>
            <person name="Prion F."/>
            <person name="Qin B."/>
            <person name="Qu C."/>
            <person name="Retzel E.F."/>
            <person name="Riddle C."/>
            <person name="Sallet E."/>
            <person name="Samain S."/>
            <person name="Samson N."/>
            <person name="Sanders I."/>
            <person name="Saurat O."/>
            <person name="Scarpelli C."/>
            <person name="Schiex T."/>
            <person name="Segurens B."/>
            <person name="Severin A.J."/>
            <person name="Sherrier D.J."/>
            <person name="Shi R."/>
            <person name="Sims S."/>
            <person name="Singer S.R."/>
            <person name="Sinharoy S."/>
            <person name="Sterck L."/>
            <person name="Viollet A."/>
            <person name="Wang B.B."/>
            <person name="Wang K."/>
            <person name="Wang M."/>
            <person name="Wang X."/>
            <person name="Warfsmann J."/>
            <person name="Weissenbach J."/>
            <person name="White D.D."/>
            <person name="White J.D."/>
            <person name="Wiley G.B."/>
            <person name="Wincker P."/>
            <person name="Xing Y."/>
            <person name="Yang L."/>
            <person name="Yao Z."/>
            <person name="Ying F."/>
            <person name="Zhai J."/>
            <person name="Zhou L."/>
            <person name="Zuber A."/>
            <person name="Denarie J."/>
            <person name="Dixon R.A."/>
            <person name="May G.D."/>
            <person name="Schwartz D.C."/>
            <person name="Rogers J."/>
            <person name="Quetier F."/>
            <person name="Town C.D."/>
            <person name="Roe B.A."/>
        </authorList>
    </citation>
    <scope>NUCLEOTIDE SEQUENCE [LARGE SCALE GENOMIC DNA]</scope>
    <source>
        <strain evidence="1">A17</strain>
        <strain evidence="2 3">cv. Jemalong A17</strain>
    </source>
</reference>
<dbReference type="EMBL" id="CM001222">
    <property type="protein sequence ID" value="KEH26269.1"/>
    <property type="molecule type" value="Genomic_DNA"/>
</dbReference>
<reference evidence="2" key="3">
    <citation type="submission" date="2015-04" db="UniProtKB">
        <authorList>
            <consortium name="EnsemblPlants"/>
        </authorList>
    </citation>
    <scope>IDENTIFICATION</scope>
    <source>
        <strain evidence="2">cv. Jemalong A17</strain>
    </source>
</reference>
<gene>
    <name evidence="1" type="ordered locus">MTR_6g049030</name>
</gene>
<keyword evidence="3" id="KW-1185">Reference proteome</keyword>
<protein>
    <submittedName>
        <fullName evidence="1 2">Uncharacterized protein</fullName>
    </submittedName>
</protein>
<reference evidence="1 3" key="2">
    <citation type="journal article" date="2014" name="BMC Genomics">
        <title>An improved genome release (version Mt4.0) for the model legume Medicago truncatula.</title>
        <authorList>
            <person name="Tang H."/>
            <person name="Krishnakumar V."/>
            <person name="Bidwell S."/>
            <person name="Rosen B."/>
            <person name="Chan A."/>
            <person name="Zhou S."/>
            <person name="Gentzbittel L."/>
            <person name="Childs K.L."/>
            <person name="Yandell M."/>
            <person name="Gundlach H."/>
            <person name="Mayer K.F."/>
            <person name="Schwartz D.C."/>
            <person name="Town C.D."/>
        </authorList>
    </citation>
    <scope>GENOME REANNOTATION</scope>
    <source>
        <strain evidence="1">A17</strain>
        <strain evidence="2 3">cv. Jemalong A17</strain>
    </source>
</reference>
<evidence type="ECO:0000313" key="2">
    <source>
        <dbReference type="EnsemblPlants" id="KEH26269"/>
    </source>
</evidence>
<dbReference type="AlphaFoldDB" id="A0A072U8Z4"/>
<dbReference type="Proteomes" id="UP000002051">
    <property type="component" value="Chromosome 6"/>
</dbReference>
<dbReference type="EnsemblPlants" id="KEH26269">
    <property type="protein sequence ID" value="KEH26269"/>
    <property type="gene ID" value="MTR_6g049030"/>
</dbReference>
<organism evidence="1 3">
    <name type="scientific">Medicago truncatula</name>
    <name type="common">Barrel medic</name>
    <name type="synonym">Medicago tribuloides</name>
    <dbReference type="NCBI Taxonomy" id="3880"/>
    <lineage>
        <taxon>Eukaryota</taxon>
        <taxon>Viridiplantae</taxon>
        <taxon>Streptophyta</taxon>
        <taxon>Embryophyta</taxon>
        <taxon>Tracheophyta</taxon>
        <taxon>Spermatophyta</taxon>
        <taxon>Magnoliopsida</taxon>
        <taxon>eudicotyledons</taxon>
        <taxon>Gunneridae</taxon>
        <taxon>Pentapetalae</taxon>
        <taxon>rosids</taxon>
        <taxon>fabids</taxon>
        <taxon>Fabales</taxon>
        <taxon>Fabaceae</taxon>
        <taxon>Papilionoideae</taxon>
        <taxon>50 kb inversion clade</taxon>
        <taxon>NPAAA clade</taxon>
        <taxon>Hologalegina</taxon>
        <taxon>IRL clade</taxon>
        <taxon>Trifolieae</taxon>
        <taxon>Medicago</taxon>
    </lineage>
</organism>
<dbReference type="HOGENOM" id="CLU_2853116_0_0_1"/>
<evidence type="ECO:0000313" key="1">
    <source>
        <dbReference type="EMBL" id="KEH26269.1"/>
    </source>
</evidence>
<accession>A0A072U8Z4</accession>
<evidence type="ECO:0000313" key="3">
    <source>
        <dbReference type="Proteomes" id="UP000002051"/>
    </source>
</evidence>
<sequence>MKSRPIITGSTDSTVDDIVTSRSESGNIDTSIVISLQENCHISTEVCSDGRKTVGIEQLYLRKWP</sequence>